<evidence type="ECO:0000313" key="3">
    <source>
        <dbReference type="Proteomes" id="UP000256964"/>
    </source>
</evidence>
<organism evidence="2 3">
    <name type="scientific">Lentinus brumalis</name>
    <dbReference type="NCBI Taxonomy" id="2498619"/>
    <lineage>
        <taxon>Eukaryota</taxon>
        <taxon>Fungi</taxon>
        <taxon>Dikarya</taxon>
        <taxon>Basidiomycota</taxon>
        <taxon>Agaricomycotina</taxon>
        <taxon>Agaricomycetes</taxon>
        <taxon>Polyporales</taxon>
        <taxon>Polyporaceae</taxon>
        <taxon>Lentinus</taxon>
    </lineage>
</organism>
<dbReference type="Proteomes" id="UP000256964">
    <property type="component" value="Unassembled WGS sequence"/>
</dbReference>
<gene>
    <name evidence="2" type="ORF">OH76DRAFT_514898</name>
</gene>
<protein>
    <submittedName>
        <fullName evidence="2">Uncharacterized protein</fullName>
    </submittedName>
</protein>
<name>A0A371DBC5_9APHY</name>
<dbReference type="OrthoDB" id="10659400at2759"/>
<reference evidence="2 3" key="1">
    <citation type="journal article" date="2018" name="Biotechnol. Biofuels">
        <title>Integrative visual omics of the white-rot fungus Polyporus brumalis exposes the biotechnological potential of its oxidative enzymes for delignifying raw plant biomass.</title>
        <authorList>
            <person name="Miyauchi S."/>
            <person name="Rancon A."/>
            <person name="Drula E."/>
            <person name="Hage H."/>
            <person name="Chaduli D."/>
            <person name="Favel A."/>
            <person name="Grisel S."/>
            <person name="Henrissat B."/>
            <person name="Herpoel-Gimbert I."/>
            <person name="Ruiz-Duenas F.J."/>
            <person name="Chevret D."/>
            <person name="Hainaut M."/>
            <person name="Lin J."/>
            <person name="Wang M."/>
            <person name="Pangilinan J."/>
            <person name="Lipzen A."/>
            <person name="Lesage-Meessen L."/>
            <person name="Navarro D."/>
            <person name="Riley R."/>
            <person name="Grigoriev I.V."/>
            <person name="Zhou S."/>
            <person name="Raouche S."/>
            <person name="Rosso M.N."/>
        </authorList>
    </citation>
    <scope>NUCLEOTIDE SEQUENCE [LARGE SCALE GENOMIC DNA]</scope>
    <source>
        <strain evidence="2 3">BRFM 1820</strain>
    </source>
</reference>
<feature type="compositionally biased region" description="Polar residues" evidence="1">
    <location>
        <begin position="233"/>
        <end position="245"/>
    </location>
</feature>
<feature type="region of interest" description="Disordered" evidence="1">
    <location>
        <begin position="193"/>
        <end position="269"/>
    </location>
</feature>
<evidence type="ECO:0000256" key="1">
    <source>
        <dbReference type="SAM" id="MobiDB-lite"/>
    </source>
</evidence>
<proteinExistence type="predicted"/>
<sequence>MRVSTVSHLHVYLKSLASAPFEIRACFRVRTHHHGIIEDTPVTAGATRRPQWGHSGARWVRVGRACRYWCGRTFIGSRLRPRDATAVNHQSSDVCRAAAAGEERTVSRGPWTMARHDVQRLICHLLHLAKSWGASRLMFSLPRVHRLLHCTSGLQLAVTSGTRAAALLVLPILPGYRHIPQFTEKTCQSSPRASLVPRRVGSSGFATTEAPRTPSLEMNFNNKIRRRRRRRSVTSYKNTSSFSTSPRRDARPATSNEQRSARRRFGCVV</sequence>
<keyword evidence="3" id="KW-1185">Reference proteome</keyword>
<evidence type="ECO:0000313" key="2">
    <source>
        <dbReference type="EMBL" id="RDX49835.1"/>
    </source>
</evidence>
<dbReference type="EMBL" id="KZ857403">
    <property type="protein sequence ID" value="RDX49835.1"/>
    <property type="molecule type" value="Genomic_DNA"/>
</dbReference>
<accession>A0A371DBC5</accession>
<feature type="compositionally biased region" description="Basic residues" evidence="1">
    <location>
        <begin position="223"/>
        <end position="232"/>
    </location>
</feature>
<dbReference type="AlphaFoldDB" id="A0A371DBC5"/>